<dbReference type="Pfam" id="PF11396">
    <property type="entry name" value="PepSY_like"/>
    <property type="match status" value="2"/>
</dbReference>
<dbReference type="AlphaFoldDB" id="A0A939B5K2"/>
<keyword evidence="4" id="KW-1185">Reference proteome</keyword>
<dbReference type="InterPro" id="IPR021533">
    <property type="entry name" value="PepSY-like"/>
</dbReference>
<proteinExistence type="predicted"/>
<feature type="domain" description="Putative beta-lactamase-inhibitor-like PepSY-like" evidence="2">
    <location>
        <begin position="61"/>
        <end position="154"/>
    </location>
</feature>
<reference evidence="3 4" key="1">
    <citation type="journal article" date="2021" name="Sci. Rep.">
        <title>The distribution of antibiotic resistance genes in chicken gut microbiota commensals.</title>
        <authorList>
            <person name="Juricova H."/>
            <person name="Matiasovicova J."/>
            <person name="Kubasova T."/>
            <person name="Cejkova D."/>
            <person name="Rychlik I."/>
        </authorList>
    </citation>
    <scope>NUCLEOTIDE SEQUENCE [LARGE SCALE GENOMIC DNA]</scope>
    <source>
        <strain evidence="3 4">An819</strain>
    </source>
</reference>
<sequence>MKKWKWIGMAMACAVGMVAFTSCDDDDNDDYARVPDAVTAAFSHQYGNPGYVEWDSERGGYYVAEFRKDGRDHEAWYTQAGLWAMTEVDYGRSLADLPQAVQSGYAATAYALDAWTVDDIDEIQRPDYETVYKIEVEKRGQADHDLYFDLGGTLYRDVEGSGSGSGNGGMIQQGMPAEVKAYVDSAFAGAAVVDFDIEDNGMIEVDLRHGGKSVEVLFTAAYEWVMTKTDCSRDVPAVVADAVRQALPGARIDDCDYVQTATESYYLVDTDNPDRDLRVTPDGQVTQAW</sequence>
<protein>
    <submittedName>
        <fullName evidence="3">PepSY-like domain-containing protein</fullName>
    </submittedName>
</protein>
<dbReference type="SUPFAM" id="SSF160574">
    <property type="entry name" value="BT0923-like"/>
    <property type="match status" value="2"/>
</dbReference>
<accession>A0A939B5K2</accession>
<feature type="chain" id="PRO_5037620590" evidence="1">
    <location>
        <begin position="22"/>
        <end position="289"/>
    </location>
</feature>
<evidence type="ECO:0000313" key="4">
    <source>
        <dbReference type="Proteomes" id="UP000764045"/>
    </source>
</evidence>
<name>A0A939B5K2_9BACT</name>
<organism evidence="3 4">
    <name type="scientific">Marseilla massiliensis</name>
    <dbReference type="NCBI Taxonomy" id="1841864"/>
    <lineage>
        <taxon>Bacteria</taxon>
        <taxon>Pseudomonadati</taxon>
        <taxon>Bacteroidota</taxon>
        <taxon>Bacteroidia</taxon>
        <taxon>Bacteroidales</taxon>
        <taxon>Prevotellaceae</taxon>
        <taxon>Marseilla</taxon>
    </lineage>
</organism>
<feature type="signal peptide" evidence="1">
    <location>
        <begin position="1"/>
        <end position="21"/>
    </location>
</feature>
<comment type="caution">
    <text evidence="3">The sequence shown here is derived from an EMBL/GenBank/DDBJ whole genome shotgun (WGS) entry which is preliminary data.</text>
</comment>
<dbReference type="EMBL" id="JACJJL010000023">
    <property type="protein sequence ID" value="MBM6662544.1"/>
    <property type="molecule type" value="Genomic_DNA"/>
</dbReference>
<gene>
    <name evidence="3" type="ORF">H6B30_12410</name>
</gene>
<dbReference type="Proteomes" id="UP000764045">
    <property type="component" value="Unassembled WGS sequence"/>
</dbReference>
<dbReference type="Gene3D" id="3.10.450.360">
    <property type="match status" value="2"/>
</dbReference>
<evidence type="ECO:0000259" key="2">
    <source>
        <dbReference type="Pfam" id="PF11396"/>
    </source>
</evidence>
<dbReference type="RefSeq" id="WP_205111041.1">
    <property type="nucleotide sequence ID" value="NZ_JACJJL010000023.1"/>
</dbReference>
<evidence type="ECO:0000313" key="3">
    <source>
        <dbReference type="EMBL" id="MBM6662544.1"/>
    </source>
</evidence>
<feature type="domain" description="Putative beta-lactamase-inhibitor-like PepSY-like" evidence="2">
    <location>
        <begin position="204"/>
        <end position="285"/>
    </location>
</feature>
<evidence type="ECO:0000256" key="1">
    <source>
        <dbReference type="SAM" id="SignalP"/>
    </source>
</evidence>
<keyword evidence="1" id="KW-0732">Signal</keyword>
<dbReference type="PROSITE" id="PS51257">
    <property type="entry name" value="PROKAR_LIPOPROTEIN"/>
    <property type="match status" value="1"/>
</dbReference>